<protein>
    <submittedName>
        <fullName evidence="1">Uncharacterized protein</fullName>
    </submittedName>
</protein>
<name>A0ABP9EEK8_9ACTN</name>
<keyword evidence="2" id="KW-1185">Reference proteome</keyword>
<dbReference type="Proteomes" id="UP001501752">
    <property type="component" value="Unassembled WGS sequence"/>
</dbReference>
<dbReference type="EMBL" id="BAABIS010000001">
    <property type="protein sequence ID" value="GAA4876574.1"/>
    <property type="molecule type" value="Genomic_DNA"/>
</dbReference>
<evidence type="ECO:0000313" key="2">
    <source>
        <dbReference type="Proteomes" id="UP001501752"/>
    </source>
</evidence>
<organism evidence="1 2">
    <name type="scientific">Kitasatospora terrestris</name>
    <dbReference type="NCBI Taxonomy" id="258051"/>
    <lineage>
        <taxon>Bacteria</taxon>
        <taxon>Bacillati</taxon>
        <taxon>Actinomycetota</taxon>
        <taxon>Actinomycetes</taxon>
        <taxon>Kitasatosporales</taxon>
        <taxon>Streptomycetaceae</taxon>
        <taxon>Kitasatospora</taxon>
    </lineage>
</organism>
<reference evidence="2" key="1">
    <citation type="journal article" date="2019" name="Int. J. Syst. Evol. Microbiol.">
        <title>The Global Catalogue of Microorganisms (GCM) 10K type strain sequencing project: providing services to taxonomists for standard genome sequencing and annotation.</title>
        <authorList>
            <consortium name="The Broad Institute Genomics Platform"/>
            <consortium name="The Broad Institute Genome Sequencing Center for Infectious Disease"/>
            <person name="Wu L."/>
            <person name="Ma J."/>
        </authorList>
    </citation>
    <scope>NUCLEOTIDE SEQUENCE [LARGE SCALE GENOMIC DNA]</scope>
    <source>
        <strain evidence="2">JCM 13006</strain>
    </source>
</reference>
<accession>A0ABP9EEK8</accession>
<evidence type="ECO:0000313" key="1">
    <source>
        <dbReference type="EMBL" id="GAA4876574.1"/>
    </source>
</evidence>
<sequence>MTSKKPKKEFVMEFDLELDALQQLTEEEPAGLGRCEDTCWFTCTWTG</sequence>
<proteinExistence type="predicted"/>
<comment type="caution">
    <text evidence="1">The sequence shown here is derived from an EMBL/GenBank/DDBJ whole genome shotgun (WGS) entry which is preliminary data.</text>
</comment>
<gene>
    <name evidence="1" type="ORF">GCM10023235_65360</name>
</gene>